<dbReference type="EMBL" id="JAPFFI010000006">
    <property type="protein sequence ID" value="KAJ6390017.1"/>
    <property type="molecule type" value="Genomic_DNA"/>
</dbReference>
<organism evidence="2 3">
    <name type="scientific">Salix suchowensis</name>
    <dbReference type="NCBI Taxonomy" id="1278906"/>
    <lineage>
        <taxon>Eukaryota</taxon>
        <taxon>Viridiplantae</taxon>
        <taxon>Streptophyta</taxon>
        <taxon>Embryophyta</taxon>
        <taxon>Tracheophyta</taxon>
        <taxon>Spermatophyta</taxon>
        <taxon>Magnoliopsida</taxon>
        <taxon>eudicotyledons</taxon>
        <taxon>Gunneridae</taxon>
        <taxon>Pentapetalae</taxon>
        <taxon>rosids</taxon>
        <taxon>fabids</taxon>
        <taxon>Malpighiales</taxon>
        <taxon>Salicaceae</taxon>
        <taxon>Saliceae</taxon>
        <taxon>Salix</taxon>
    </lineage>
</organism>
<dbReference type="EMBL" id="JAPFFI010000006">
    <property type="protein sequence ID" value="KAJ6390019.1"/>
    <property type="molecule type" value="Genomic_DNA"/>
</dbReference>
<sequence>MRKSLLQKKLGKKNSMQHKVLLANSARKNLERLFYYGPRIFSSHIPIICLLCLLIQALRYFYHKQFLSLWSCTFLYRYI</sequence>
<dbReference type="EMBL" id="JAPFFI010000006">
    <property type="protein sequence ID" value="KAJ6390020.1"/>
    <property type="molecule type" value="Genomic_DNA"/>
</dbReference>
<evidence type="ECO:0000313" key="2">
    <source>
        <dbReference type="EMBL" id="KAJ6390020.1"/>
    </source>
</evidence>
<accession>A0ABQ9BTU7</accession>
<protein>
    <submittedName>
        <fullName evidence="2">Uncharacterized protein</fullName>
    </submittedName>
</protein>
<name>A0ABQ9BTU7_9ROSI</name>
<evidence type="ECO:0000313" key="3">
    <source>
        <dbReference type="Proteomes" id="UP001141253"/>
    </source>
</evidence>
<comment type="caution">
    <text evidence="2">The sequence shown here is derived from an EMBL/GenBank/DDBJ whole genome shotgun (WGS) entry which is preliminary data.</text>
</comment>
<proteinExistence type="predicted"/>
<feature type="transmembrane region" description="Helical" evidence="1">
    <location>
        <begin position="40"/>
        <end position="62"/>
    </location>
</feature>
<keyword evidence="1" id="KW-0812">Transmembrane</keyword>
<reference evidence="2" key="1">
    <citation type="submission" date="2022-10" db="EMBL/GenBank/DDBJ databases">
        <authorList>
            <person name="Hyden B.L."/>
            <person name="Feng K."/>
            <person name="Yates T."/>
            <person name="Jawdy S."/>
            <person name="Smart L.B."/>
            <person name="Muchero W."/>
        </authorList>
    </citation>
    <scope>NUCLEOTIDE SEQUENCE</scope>
    <source>
        <tissue evidence="2">Shoot tip</tissue>
    </source>
</reference>
<evidence type="ECO:0000256" key="1">
    <source>
        <dbReference type="SAM" id="Phobius"/>
    </source>
</evidence>
<reference evidence="2" key="2">
    <citation type="journal article" date="2023" name="Int. J. Mol. Sci.">
        <title>De Novo Assembly and Annotation of 11 Diverse Shrub Willow (Salix) Genomes Reveals Novel Gene Organization in Sex-Linked Regions.</title>
        <authorList>
            <person name="Hyden B."/>
            <person name="Feng K."/>
            <person name="Yates T.B."/>
            <person name="Jawdy S."/>
            <person name="Cereghino C."/>
            <person name="Smart L.B."/>
            <person name="Muchero W."/>
        </authorList>
    </citation>
    <scope>NUCLEOTIDE SEQUENCE</scope>
    <source>
        <tissue evidence="2">Shoot tip</tissue>
    </source>
</reference>
<dbReference type="EMBL" id="JAPFFI010000006">
    <property type="protein sequence ID" value="KAJ6390018.1"/>
    <property type="molecule type" value="Genomic_DNA"/>
</dbReference>
<keyword evidence="3" id="KW-1185">Reference proteome</keyword>
<keyword evidence="1" id="KW-0472">Membrane</keyword>
<gene>
    <name evidence="2" type="ORF">OIU77_024278</name>
</gene>
<keyword evidence="1" id="KW-1133">Transmembrane helix</keyword>
<dbReference type="Proteomes" id="UP001141253">
    <property type="component" value="Chromosome 2"/>
</dbReference>